<proteinExistence type="inferred from homology"/>
<keyword evidence="7 13" id="KW-0067">ATP-binding</keyword>
<feature type="region of interest" description="Disordered" evidence="16">
    <location>
        <begin position="561"/>
        <end position="590"/>
    </location>
</feature>
<comment type="subcellular location">
    <subcellularLocation>
        <location evidence="1">Cytoplasm</location>
        <location evidence="1">Cytoskeleton</location>
    </subcellularLocation>
</comment>
<dbReference type="InterPro" id="IPR027640">
    <property type="entry name" value="Kinesin-like_fam"/>
</dbReference>
<keyword evidence="11" id="KW-0131">Cell cycle</keyword>
<keyword evidence="9 13" id="KW-0505">Motor protein</keyword>
<feature type="compositionally biased region" description="Low complexity" evidence="16">
    <location>
        <begin position="572"/>
        <end position="584"/>
    </location>
</feature>
<evidence type="ECO:0000256" key="7">
    <source>
        <dbReference type="ARBA" id="ARBA00022840"/>
    </source>
</evidence>
<dbReference type="FunFam" id="3.40.850.10:FF:000073">
    <property type="entry name" value="Kinesin-like protein"/>
    <property type="match status" value="1"/>
</dbReference>
<evidence type="ECO:0000259" key="17">
    <source>
        <dbReference type="PROSITE" id="PS50067"/>
    </source>
</evidence>
<keyword evidence="8 15" id="KW-0175">Coiled coil</keyword>
<keyword evidence="5 13" id="KW-0547">Nucleotide-binding</keyword>
<dbReference type="GO" id="GO:0005874">
    <property type="term" value="C:microtubule"/>
    <property type="evidence" value="ECO:0007669"/>
    <property type="project" value="UniProtKB-KW"/>
</dbReference>
<feature type="compositionally biased region" description="Low complexity" evidence="16">
    <location>
        <begin position="62"/>
        <end position="79"/>
    </location>
</feature>
<dbReference type="GO" id="GO:0008017">
    <property type="term" value="F:microtubule binding"/>
    <property type="evidence" value="ECO:0007669"/>
    <property type="project" value="InterPro"/>
</dbReference>
<evidence type="ECO:0000256" key="1">
    <source>
        <dbReference type="ARBA" id="ARBA00004245"/>
    </source>
</evidence>
<dbReference type="InterPro" id="IPR027417">
    <property type="entry name" value="P-loop_NTPase"/>
</dbReference>
<feature type="coiled-coil region" evidence="15">
    <location>
        <begin position="428"/>
        <end position="497"/>
    </location>
</feature>
<dbReference type="SUPFAM" id="SSF52540">
    <property type="entry name" value="P-loop containing nucleoside triphosphate hydrolases"/>
    <property type="match status" value="1"/>
</dbReference>
<dbReference type="GO" id="GO:0003777">
    <property type="term" value="F:microtubule motor activity"/>
    <property type="evidence" value="ECO:0007669"/>
    <property type="project" value="InterPro"/>
</dbReference>
<feature type="compositionally biased region" description="Polar residues" evidence="16">
    <location>
        <begin position="17"/>
        <end position="46"/>
    </location>
</feature>
<dbReference type="PANTHER" id="PTHR47968">
    <property type="entry name" value="CENTROMERE PROTEIN E"/>
    <property type="match status" value="1"/>
</dbReference>
<evidence type="ECO:0000256" key="5">
    <source>
        <dbReference type="ARBA" id="ARBA00022741"/>
    </source>
</evidence>
<evidence type="ECO:0000256" key="3">
    <source>
        <dbReference type="ARBA" id="ARBA00022618"/>
    </source>
</evidence>
<evidence type="ECO:0000256" key="10">
    <source>
        <dbReference type="ARBA" id="ARBA00023212"/>
    </source>
</evidence>
<dbReference type="InterPro" id="IPR036961">
    <property type="entry name" value="Kinesin_motor_dom_sf"/>
</dbReference>
<accession>A0A9P8PVK9</accession>
<evidence type="ECO:0000313" key="18">
    <source>
        <dbReference type="EMBL" id="KAH3678402.1"/>
    </source>
</evidence>
<protein>
    <recommendedName>
        <fullName evidence="14">Kinesin-like protein</fullName>
    </recommendedName>
</protein>
<keyword evidence="6" id="KW-0498">Mitosis</keyword>
<evidence type="ECO:0000256" key="13">
    <source>
        <dbReference type="PROSITE-ProRule" id="PRU00283"/>
    </source>
</evidence>
<evidence type="ECO:0000256" key="6">
    <source>
        <dbReference type="ARBA" id="ARBA00022776"/>
    </source>
</evidence>
<feature type="coiled-coil region" evidence="15">
    <location>
        <begin position="593"/>
        <end position="620"/>
    </location>
</feature>
<dbReference type="PROSITE" id="PS00411">
    <property type="entry name" value="KINESIN_MOTOR_1"/>
    <property type="match status" value="1"/>
</dbReference>
<evidence type="ECO:0000256" key="16">
    <source>
        <dbReference type="SAM" id="MobiDB-lite"/>
    </source>
</evidence>
<dbReference type="InterPro" id="IPR019821">
    <property type="entry name" value="Kinesin_motor_CS"/>
</dbReference>
<keyword evidence="4 14" id="KW-0493">Microtubule</keyword>
<evidence type="ECO:0000256" key="14">
    <source>
        <dbReference type="RuleBase" id="RU000394"/>
    </source>
</evidence>
<dbReference type="AlphaFoldDB" id="A0A9P8PVK9"/>
<dbReference type="Gene3D" id="3.40.850.10">
    <property type="entry name" value="Kinesin motor domain"/>
    <property type="match status" value="1"/>
</dbReference>
<evidence type="ECO:0000256" key="4">
    <source>
        <dbReference type="ARBA" id="ARBA00022701"/>
    </source>
</evidence>
<dbReference type="PANTHER" id="PTHR47968:SF36">
    <property type="entry name" value="KINESIN HEAVY CHAIN ISOFORM X1"/>
    <property type="match status" value="1"/>
</dbReference>
<keyword evidence="19" id="KW-1185">Reference proteome</keyword>
<feature type="binding site" evidence="13">
    <location>
        <begin position="162"/>
        <end position="169"/>
    </location>
    <ligand>
        <name>ATP</name>
        <dbReference type="ChEBI" id="CHEBI:30616"/>
    </ligand>
</feature>
<comment type="function">
    <text evidence="12">Required for assembly of the mitotic spindle.</text>
</comment>
<evidence type="ECO:0000256" key="15">
    <source>
        <dbReference type="SAM" id="Coils"/>
    </source>
</evidence>
<dbReference type="GO" id="GO:0005524">
    <property type="term" value="F:ATP binding"/>
    <property type="evidence" value="ECO:0007669"/>
    <property type="project" value="UniProtKB-UniRule"/>
</dbReference>
<dbReference type="EMBL" id="JAEUBF010000443">
    <property type="protein sequence ID" value="KAH3678402.1"/>
    <property type="molecule type" value="Genomic_DNA"/>
</dbReference>
<evidence type="ECO:0000256" key="11">
    <source>
        <dbReference type="ARBA" id="ARBA00023306"/>
    </source>
</evidence>
<keyword evidence="2" id="KW-0963">Cytoplasm</keyword>
<feature type="domain" description="Kinesin motor" evidence="17">
    <location>
        <begin position="90"/>
        <end position="409"/>
    </location>
</feature>
<dbReference type="InterPro" id="IPR001752">
    <property type="entry name" value="Kinesin_motor_dom"/>
</dbReference>
<reference evidence="18" key="1">
    <citation type="journal article" date="2021" name="Open Biol.">
        <title>Shared evolutionary footprints suggest mitochondrial oxidative damage underlies multiple complex I losses in fungi.</title>
        <authorList>
            <person name="Schikora-Tamarit M.A."/>
            <person name="Marcet-Houben M."/>
            <person name="Nosek J."/>
            <person name="Gabaldon T."/>
        </authorList>
    </citation>
    <scope>NUCLEOTIDE SEQUENCE</scope>
    <source>
        <strain evidence="18">CBS6341</strain>
    </source>
</reference>
<evidence type="ECO:0000256" key="8">
    <source>
        <dbReference type="ARBA" id="ARBA00023054"/>
    </source>
</evidence>
<name>A0A9P8PVK9_9ASCO</name>
<dbReference type="GO" id="GO:0007018">
    <property type="term" value="P:microtubule-based movement"/>
    <property type="evidence" value="ECO:0007669"/>
    <property type="project" value="InterPro"/>
</dbReference>
<dbReference type="PROSITE" id="PS50067">
    <property type="entry name" value="KINESIN_MOTOR_2"/>
    <property type="match status" value="1"/>
</dbReference>
<dbReference type="Pfam" id="PF00225">
    <property type="entry name" value="Kinesin"/>
    <property type="match status" value="1"/>
</dbReference>
<reference evidence="18" key="2">
    <citation type="submission" date="2021-01" db="EMBL/GenBank/DDBJ databases">
        <authorList>
            <person name="Schikora-Tamarit M.A."/>
        </authorList>
    </citation>
    <scope>NUCLEOTIDE SEQUENCE</scope>
    <source>
        <strain evidence="18">CBS6341</strain>
    </source>
</reference>
<gene>
    <name evidence="18" type="ORF">WICMUC_001419</name>
</gene>
<dbReference type="SMART" id="SM00129">
    <property type="entry name" value="KISc"/>
    <property type="match status" value="1"/>
</dbReference>
<evidence type="ECO:0000256" key="12">
    <source>
        <dbReference type="ARBA" id="ARBA00054086"/>
    </source>
</evidence>
<keyword evidence="10" id="KW-0206">Cytoskeleton</keyword>
<comment type="similarity">
    <text evidence="13 14">Belongs to the TRAFAC class myosin-kinesin ATPase superfamily. Kinesin family.</text>
</comment>
<organism evidence="18 19">
    <name type="scientific">Wickerhamomyces mucosus</name>
    <dbReference type="NCBI Taxonomy" id="1378264"/>
    <lineage>
        <taxon>Eukaryota</taxon>
        <taxon>Fungi</taxon>
        <taxon>Dikarya</taxon>
        <taxon>Ascomycota</taxon>
        <taxon>Saccharomycotina</taxon>
        <taxon>Saccharomycetes</taxon>
        <taxon>Phaffomycetales</taxon>
        <taxon>Wickerhamomycetaceae</taxon>
        <taxon>Wickerhamomyces</taxon>
    </lineage>
</organism>
<sequence length="665" mass="74777">MFSRSQTPKRGGAATPATPSMRSTSSLGPSKSQTPASMSRLQSNSRFSDRNAFTPVRERVSRPSSSLSYSSLSRPTTPSFVAPSQPYTGSIAVAIRAKPSETFLKDPWFLGDGTIHHNDVGEFKFDHVFQPTSGNLEVYEKVVQNLISQLMEGYNATVFAYGMTGSGKTYSMSGTKEEPGIIPLSIREIFEKIEESDKNVCKHELKVSYLEIYNERIYDLLNVNFLKSSSSSIASDLKIRDSTDYGVKVIGLVEETIRSEKELLKIIQKGDLNRRTSETDFNSRSSRSHAIVQLRIGITNQSTGIETFSTLSLCDLAGSERATSHNERRKEGSFINKSLLALGSVIVKLSSPQTSIGHIPYRDSKLTRILQPALSGESLVAILCTIHTGQAAFAETVNSVRFAARAKNINLTVKKHEIDMTSEKDRIIEKLKYQVENQAKEIENLKTNSQATTLDVSVLGTDSNNTHFLNDEVKTQIIQLNAENKILIERLEHYKRLTDQANAEKVVLKNDIINDILTNIPIDDSKPLMLKIEELFKKTYSEIDEYRSYTNHLEHQLKQEMQNVSKKPKYENNNSPSRSPSKSLNHSEMDSILRDQEDEIFELRNELKNKDKIIKALQSAKRVRESLISTISTNDSRRETFRLPLDDTLRSLNGEKLNHLNTKIG</sequence>
<dbReference type="Proteomes" id="UP000769528">
    <property type="component" value="Unassembled WGS sequence"/>
</dbReference>
<dbReference type="PRINTS" id="PR00380">
    <property type="entry name" value="KINESINHEAVY"/>
</dbReference>
<evidence type="ECO:0000313" key="19">
    <source>
        <dbReference type="Proteomes" id="UP000769528"/>
    </source>
</evidence>
<feature type="region of interest" description="Disordered" evidence="16">
    <location>
        <begin position="1"/>
        <end position="81"/>
    </location>
</feature>
<dbReference type="GO" id="GO:0051301">
    <property type="term" value="P:cell division"/>
    <property type="evidence" value="ECO:0007669"/>
    <property type="project" value="UniProtKB-KW"/>
</dbReference>
<comment type="caution">
    <text evidence="18">The sequence shown here is derived from an EMBL/GenBank/DDBJ whole genome shotgun (WGS) entry which is preliminary data.</text>
</comment>
<evidence type="ECO:0000256" key="9">
    <source>
        <dbReference type="ARBA" id="ARBA00023175"/>
    </source>
</evidence>
<keyword evidence="3" id="KW-0132">Cell division</keyword>
<dbReference type="OrthoDB" id="3176171at2759"/>
<evidence type="ECO:0000256" key="2">
    <source>
        <dbReference type="ARBA" id="ARBA00022490"/>
    </source>
</evidence>